<evidence type="ECO:0000256" key="2">
    <source>
        <dbReference type="SAM" id="Phobius"/>
    </source>
</evidence>
<dbReference type="InterPro" id="IPR008523">
    <property type="entry name" value="DUF805"/>
</dbReference>
<keyword evidence="2" id="KW-0812">Transmembrane</keyword>
<dbReference type="GO" id="GO:0005886">
    <property type="term" value="C:plasma membrane"/>
    <property type="evidence" value="ECO:0007669"/>
    <property type="project" value="TreeGrafter"/>
</dbReference>
<sequence>MSYPQPPEFPNNGQQPQQPMGNQPPPNFGQPPAYGQPGGAPAYPQGPPQYQQPAYGQPPAYGQQAPYGQQGFGQQSFNQMPTDPSQAPLPGASMGQAMSRFFKKYATFSGRASRSEFWWVALAFMLISIIPQIMLYMGMSQAVKEISGQYGAYSFPEILELVAQGGSAFQTIEAAISSSGLYIAGSLILGLIGLVTFIPSLALSWRRLHDSNKSGAMIFLSLIPFVGSIIVLVFYLLPSDPAGQRFDAVR</sequence>
<feature type="compositionally biased region" description="Low complexity" evidence="1">
    <location>
        <begin position="30"/>
        <end position="75"/>
    </location>
</feature>
<feature type="transmembrane region" description="Helical" evidence="2">
    <location>
        <begin position="117"/>
        <end position="137"/>
    </location>
</feature>
<accession>A0AAU7DSR1</accession>
<keyword evidence="2" id="KW-1133">Transmembrane helix</keyword>
<feature type="transmembrane region" description="Helical" evidence="2">
    <location>
        <begin position="215"/>
        <end position="237"/>
    </location>
</feature>
<feature type="region of interest" description="Disordered" evidence="1">
    <location>
        <begin position="1"/>
        <end position="92"/>
    </location>
</feature>
<feature type="compositionally biased region" description="Polar residues" evidence="1">
    <location>
        <begin position="76"/>
        <end position="85"/>
    </location>
</feature>
<dbReference type="PANTHER" id="PTHR34980">
    <property type="entry name" value="INNER MEMBRANE PROTEIN-RELATED-RELATED"/>
    <property type="match status" value="1"/>
</dbReference>
<dbReference type="PANTHER" id="PTHR34980:SF2">
    <property type="entry name" value="INNER MEMBRANE PROTEIN YHAH-RELATED"/>
    <property type="match status" value="1"/>
</dbReference>
<name>A0AAU7DSR1_9MICO</name>
<protein>
    <submittedName>
        <fullName evidence="3">DUF805 domain-containing protein</fullName>
    </submittedName>
</protein>
<dbReference type="Pfam" id="PF05656">
    <property type="entry name" value="DUF805"/>
    <property type="match status" value="1"/>
</dbReference>
<keyword evidence="2" id="KW-0472">Membrane</keyword>
<feature type="compositionally biased region" description="Low complexity" evidence="1">
    <location>
        <begin position="10"/>
        <end position="21"/>
    </location>
</feature>
<reference evidence="3" key="1">
    <citation type="submission" date="2024-02" db="EMBL/GenBank/DDBJ databases">
        <title>Tomenella chthoni gen. nov. sp. nov., a member of the family Jonesiaceae isolated from bat guano.</title>
        <authorList>
            <person name="Miller S.L."/>
            <person name="King J."/>
            <person name="Sankaranarayanan K."/>
            <person name="Lawson P.A."/>
        </authorList>
    </citation>
    <scope>NUCLEOTIDE SEQUENCE</scope>
    <source>
        <strain evidence="3">BS-20</strain>
    </source>
</reference>
<dbReference type="AlphaFoldDB" id="A0AAU7DSR1"/>
<gene>
    <name evidence="3" type="ORF">V5R04_08775</name>
</gene>
<dbReference type="EMBL" id="CP146203">
    <property type="protein sequence ID" value="XBH20346.1"/>
    <property type="molecule type" value="Genomic_DNA"/>
</dbReference>
<organism evidence="3">
    <name type="scientific">Jonesiaceae bacterium BS-20</name>
    <dbReference type="NCBI Taxonomy" id="3120821"/>
    <lineage>
        <taxon>Bacteria</taxon>
        <taxon>Bacillati</taxon>
        <taxon>Actinomycetota</taxon>
        <taxon>Actinomycetes</taxon>
        <taxon>Micrococcales</taxon>
        <taxon>Jonesiaceae</taxon>
    </lineage>
</organism>
<evidence type="ECO:0000313" key="3">
    <source>
        <dbReference type="EMBL" id="XBH20346.1"/>
    </source>
</evidence>
<evidence type="ECO:0000256" key="1">
    <source>
        <dbReference type="SAM" id="MobiDB-lite"/>
    </source>
</evidence>
<feature type="transmembrane region" description="Helical" evidence="2">
    <location>
        <begin position="181"/>
        <end position="203"/>
    </location>
</feature>
<proteinExistence type="predicted"/>